<keyword evidence="2" id="KW-1185">Reference proteome</keyword>
<accession>A0A2I0JXW2</accession>
<sequence length="277" mass="32042">MYLRPQFRKLLGFVVSERGIDINPDKVKVIMELPPPSTVCELTEYNIKYISRTSVRGQAIADYLAEFPVEDDTPINFNFPDEGILQVDEQWKTKDMKLIPYHEYLKKLTENFDKVSFTYTSRVKNQFTGALTTLASIVSITKENLIEPLEIMIAKGLAHCDVIEAAGGKPCYEDIKHFMQTNQYLGFADRHNQKTFRRIAAHHFLSNKTLYHCSFDAILLWCVDENVAQCLMEEVHEGSCGPYMNGLMLAKKLMRLGYFWFTMETDYVKHVGHYHLC</sequence>
<dbReference type="Gene3D" id="3.30.420.10">
    <property type="entry name" value="Ribonuclease H-like superfamily/Ribonuclease H"/>
    <property type="match status" value="1"/>
</dbReference>
<dbReference type="PANTHER" id="PTHR48475:SF1">
    <property type="entry name" value="RNASE H TYPE-1 DOMAIN-CONTAINING PROTEIN"/>
    <property type="match status" value="1"/>
</dbReference>
<evidence type="ECO:0000313" key="1">
    <source>
        <dbReference type="EMBL" id="PKI61125.1"/>
    </source>
</evidence>
<dbReference type="InterPro" id="IPR036397">
    <property type="entry name" value="RNaseH_sf"/>
</dbReference>
<dbReference type="PANTHER" id="PTHR48475">
    <property type="entry name" value="RIBONUCLEASE H"/>
    <property type="match status" value="1"/>
</dbReference>
<reference evidence="1 2" key="1">
    <citation type="submission" date="2017-11" db="EMBL/GenBank/DDBJ databases">
        <title>De-novo sequencing of pomegranate (Punica granatum L.) genome.</title>
        <authorList>
            <person name="Akparov Z."/>
            <person name="Amiraslanov A."/>
            <person name="Hajiyeva S."/>
            <person name="Abbasov M."/>
            <person name="Kaur K."/>
            <person name="Hamwieh A."/>
            <person name="Solovyev V."/>
            <person name="Salamov A."/>
            <person name="Braich B."/>
            <person name="Kosarev P."/>
            <person name="Mahmoud A."/>
            <person name="Hajiyev E."/>
            <person name="Babayeva S."/>
            <person name="Izzatullayeva V."/>
            <person name="Mammadov A."/>
            <person name="Mammadov A."/>
            <person name="Sharifova S."/>
            <person name="Ojaghi J."/>
            <person name="Eynullazada K."/>
            <person name="Bayramov B."/>
            <person name="Abdulazimova A."/>
            <person name="Shahmuradov I."/>
        </authorList>
    </citation>
    <scope>NUCLEOTIDE SEQUENCE [LARGE SCALE GENOMIC DNA]</scope>
    <source>
        <strain evidence="2">cv. AG2017</strain>
        <tissue evidence="1">Leaf</tissue>
    </source>
</reference>
<name>A0A2I0JXW2_PUNGR</name>
<comment type="caution">
    <text evidence="1">The sequence shown here is derived from an EMBL/GenBank/DDBJ whole genome shotgun (WGS) entry which is preliminary data.</text>
</comment>
<dbReference type="AlphaFoldDB" id="A0A2I0JXW2"/>
<organism evidence="1 2">
    <name type="scientific">Punica granatum</name>
    <name type="common">Pomegranate</name>
    <dbReference type="NCBI Taxonomy" id="22663"/>
    <lineage>
        <taxon>Eukaryota</taxon>
        <taxon>Viridiplantae</taxon>
        <taxon>Streptophyta</taxon>
        <taxon>Embryophyta</taxon>
        <taxon>Tracheophyta</taxon>
        <taxon>Spermatophyta</taxon>
        <taxon>Magnoliopsida</taxon>
        <taxon>eudicotyledons</taxon>
        <taxon>Gunneridae</taxon>
        <taxon>Pentapetalae</taxon>
        <taxon>rosids</taxon>
        <taxon>malvids</taxon>
        <taxon>Myrtales</taxon>
        <taxon>Lythraceae</taxon>
        <taxon>Punica</taxon>
    </lineage>
</organism>
<dbReference type="EMBL" id="PGOL01001070">
    <property type="protein sequence ID" value="PKI61125.1"/>
    <property type="molecule type" value="Genomic_DNA"/>
</dbReference>
<gene>
    <name evidence="1" type="ORF">CRG98_018445</name>
</gene>
<dbReference type="Proteomes" id="UP000233551">
    <property type="component" value="Unassembled WGS sequence"/>
</dbReference>
<dbReference type="GO" id="GO:0003676">
    <property type="term" value="F:nucleic acid binding"/>
    <property type="evidence" value="ECO:0007669"/>
    <property type="project" value="InterPro"/>
</dbReference>
<protein>
    <submittedName>
        <fullName evidence="1">Uncharacterized protein</fullName>
    </submittedName>
</protein>
<proteinExistence type="predicted"/>
<evidence type="ECO:0000313" key="2">
    <source>
        <dbReference type="Proteomes" id="UP000233551"/>
    </source>
</evidence>